<comment type="caution">
    <text evidence="8">The sequence shown here is derived from an EMBL/GenBank/DDBJ whole genome shotgun (WGS) entry which is preliminary data.</text>
</comment>
<dbReference type="GO" id="GO:0046856">
    <property type="term" value="P:phosphatidylinositol dephosphorylation"/>
    <property type="evidence" value="ECO:0007669"/>
    <property type="project" value="InterPro"/>
</dbReference>
<feature type="compositionally biased region" description="Polar residues" evidence="5">
    <location>
        <begin position="226"/>
        <end position="250"/>
    </location>
</feature>
<dbReference type="AlphaFoldDB" id="A0A8H5LPZ7"/>
<dbReference type="Gene3D" id="2.60.40.10">
    <property type="entry name" value="Immunoglobulins"/>
    <property type="match status" value="1"/>
</dbReference>
<name>A0A8H5LPZ7_9AGAR</name>
<sequence length="1059" mass="117211">MTGSELGPGMNAEKAEGVYRTFNVNGKMPSQDLSSWVRGSVDDKGLSILPPLKKVSPFAIDDSNPIESARSQAATSSSEANTLTEASAPASIASASTTSLTFVQTEPEVVSTVPIDQTHPSDPDMLILGFQELDLSTAALTYSTSSVREEAWTTAIFAGLGEKGDMYEKLASKQLVGMLIIIIVKKSLKECFSNVMTSSVGVGIMGYMGNKGGTAIRLTFTPPDITASTPQADTNTPTTSKSDTQGQQHKTGSEDFNLGSTALTFVCAHLAAFDEMVLQRNADYHSLGKRLVFDSQTIIPSGSDAEDIPHSLRQGLPEKFSIFESDALFWLGDLNYRVDLPDAEVRTLLQSNHWENGTEILMKYDQLKKAIHHKEAFEIFTEPEITHRPTYRFSPGVLSDSLGYDVKRRPAWTDRVLYVHSPLTTQLQPLAYVGHHEITMSDHRPVSAKFALDVDLYDRYQLHATATSLFQQVYGMEDLQERSKLKLSETNVDLGGLFYKRQKTYTLSVQNTGTVPVAFRFVPAHQELELHPNWLKISPMTGLLLPKELIEITLTAMVDNDIASELNTGLRDLSSTLILHTLMGKDLFVVVSATYNYTCFANKLSRMTQLPGPIRSLQGPEELLREDRAINAPREVMRLVNWMMTAENSVGDMFTSPADQDVVDRLRECLDTGEEFPYSEDTEDSTVLVAFGETLRQLLDSLTECLIPVSLHAQCVSATDRDEAFEALDSFPPAAVNVWISVTAFLHFVVQQSSDPEGMAQKIAAIFTPVFFGLLRSDVAEASFLGPFFCTIFTDSINTSASSKFTTFSRHSQSNADQLGRWSHGPYSGAFKRIMTYSYILSVPCIFAYSLGFAIIKYNEGWVAAPLTGVIMPKPYTAWRITLVIFFPRDIENEITQRDAAKKKWAPSLNYQQSFMSESNSQRNLLPSMPSSPLSKSGTDSHPFIQLDTEFNLTQPQSAVTPLSPLHRQLGTWDELDEEHEGSEATLDNALPLKPNRRRGDDVELDGMGASLTRKHLSRHNRTSGGVNPAIYNYTSPINLVSRPNTTTSVADSRFTFGR</sequence>
<dbReference type="InterPro" id="IPR000198">
    <property type="entry name" value="RhoGAP_dom"/>
</dbReference>
<keyword evidence="9" id="KW-1185">Reference proteome</keyword>
<dbReference type="InterPro" id="IPR048869">
    <property type="entry name" value="OCRL-1_2_ASH"/>
</dbReference>
<gene>
    <name evidence="8" type="ORF">D9758_005326</name>
</gene>
<dbReference type="EMBL" id="JAACJM010000028">
    <property type="protein sequence ID" value="KAF5365199.1"/>
    <property type="molecule type" value="Genomic_DNA"/>
</dbReference>
<evidence type="ECO:0000259" key="7">
    <source>
        <dbReference type="SMART" id="SM00324"/>
    </source>
</evidence>
<dbReference type="GO" id="GO:0031901">
    <property type="term" value="C:early endosome membrane"/>
    <property type="evidence" value="ECO:0007669"/>
    <property type="project" value="UniProtKB-SubCell"/>
</dbReference>
<protein>
    <submittedName>
        <fullName evidence="8">Uncharacterized protein</fullName>
    </submittedName>
</protein>
<evidence type="ECO:0000256" key="1">
    <source>
        <dbReference type="ARBA" id="ARBA00004146"/>
    </source>
</evidence>
<comment type="subcellular location">
    <subcellularLocation>
        <location evidence="2">Cytoplasmic vesicle</location>
        <location evidence="2">Phagosome membrane</location>
    </subcellularLocation>
    <subcellularLocation>
        <location evidence="1">Early endosome membrane</location>
    </subcellularLocation>
</comment>
<dbReference type="Proteomes" id="UP000559256">
    <property type="component" value="Unassembled WGS sequence"/>
</dbReference>
<reference evidence="8 9" key="1">
    <citation type="journal article" date="2020" name="ISME J.">
        <title>Uncovering the hidden diversity of litter-decomposition mechanisms in mushroom-forming fungi.</title>
        <authorList>
            <person name="Floudas D."/>
            <person name="Bentzer J."/>
            <person name="Ahren D."/>
            <person name="Johansson T."/>
            <person name="Persson P."/>
            <person name="Tunlid A."/>
        </authorList>
    </citation>
    <scope>NUCLEOTIDE SEQUENCE [LARGE SCALE GENOMIC DNA]</scope>
    <source>
        <strain evidence="8 9">CBS 291.85</strain>
    </source>
</reference>
<dbReference type="PANTHER" id="PTHR11200:SF300">
    <property type="entry name" value="TYPE II INOSITOL 1,4,5-TRISPHOSPHATE 5-PHOSPHATASE"/>
    <property type="match status" value="1"/>
</dbReference>
<dbReference type="InterPro" id="IPR046985">
    <property type="entry name" value="IP5"/>
</dbReference>
<dbReference type="GO" id="GO:0007165">
    <property type="term" value="P:signal transduction"/>
    <property type="evidence" value="ECO:0007669"/>
    <property type="project" value="InterPro"/>
</dbReference>
<evidence type="ECO:0000259" key="6">
    <source>
        <dbReference type="SMART" id="SM00128"/>
    </source>
</evidence>
<feature type="compositionally biased region" description="Low complexity" evidence="5">
    <location>
        <begin position="925"/>
        <end position="937"/>
    </location>
</feature>
<evidence type="ECO:0000256" key="2">
    <source>
        <dbReference type="ARBA" id="ARBA00004580"/>
    </source>
</evidence>
<dbReference type="Gene3D" id="1.10.555.10">
    <property type="entry name" value="Rho GTPase activation protein"/>
    <property type="match status" value="1"/>
</dbReference>
<dbReference type="Gene3D" id="3.60.10.10">
    <property type="entry name" value="Endonuclease/exonuclease/phosphatase"/>
    <property type="match status" value="1"/>
</dbReference>
<feature type="domain" description="Inositol polyphosphate-related phosphatase" evidence="6">
    <location>
        <begin position="97"/>
        <end position="458"/>
    </location>
</feature>
<dbReference type="PANTHER" id="PTHR11200">
    <property type="entry name" value="INOSITOL 5-PHOSPHATASE"/>
    <property type="match status" value="1"/>
</dbReference>
<keyword evidence="4" id="KW-0968">Cytoplasmic vesicle</keyword>
<evidence type="ECO:0000313" key="9">
    <source>
        <dbReference type="Proteomes" id="UP000559256"/>
    </source>
</evidence>
<proteinExistence type="predicted"/>
<dbReference type="GO" id="GO:0004439">
    <property type="term" value="F:phosphatidylinositol-4,5-bisphosphate 5-phosphatase activity"/>
    <property type="evidence" value="ECO:0007669"/>
    <property type="project" value="TreeGrafter"/>
</dbReference>
<dbReference type="Pfam" id="PF00620">
    <property type="entry name" value="RhoGAP"/>
    <property type="match status" value="1"/>
</dbReference>
<feature type="region of interest" description="Disordered" evidence="5">
    <location>
        <begin position="224"/>
        <end position="255"/>
    </location>
</feature>
<feature type="domain" description="Rho-GAP" evidence="7">
    <location>
        <begin position="630"/>
        <end position="817"/>
    </location>
</feature>
<evidence type="ECO:0000313" key="8">
    <source>
        <dbReference type="EMBL" id="KAF5365199.1"/>
    </source>
</evidence>
<dbReference type="InterPro" id="IPR036691">
    <property type="entry name" value="Endo/exonu/phosph_ase_sf"/>
</dbReference>
<keyword evidence="3" id="KW-0967">Endosome</keyword>
<dbReference type="SMART" id="SM00128">
    <property type="entry name" value="IPPc"/>
    <property type="match status" value="1"/>
</dbReference>
<dbReference type="SUPFAM" id="SSF56219">
    <property type="entry name" value="DNase I-like"/>
    <property type="match status" value="1"/>
</dbReference>
<dbReference type="OrthoDB" id="7862313at2759"/>
<feature type="region of interest" description="Disordered" evidence="5">
    <location>
        <begin position="920"/>
        <end position="940"/>
    </location>
</feature>
<dbReference type="InterPro" id="IPR013783">
    <property type="entry name" value="Ig-like_fold"/>
</dbReference>
<evidence type="ECO:0000256" key="3">
    <source>
        <dbReference type="ARBA" id="ARBA00022753"/>
    </source>
</evidence>
<organism evidence="8 9">
    <name type="scientific">Tetrapyrgos nigripes</name>
    <dbReference type="NCBI Taxonomy" id="182062"/>
    <lineage>
        <taxon>Eukaryota</taxon>
        <taxon>Fungi</taxon>
        <taxon>Dikarya</taxon>
        <taxon>Basidiomycota</taxon>
        <taxon>Agaricomycotina</taxon>
        <taxon>Agaricomycetes</taxon>
        <taxon>Agaricomycetidae</taxon>
        <taxon>Agaricales</taxon>
        <taxon>Marasmiineae</taxon>
        <taxon>Marasmiaceae</taxon>
        <taxon>Tetrapyrgos</taxon>
    </lineage>
</organism>
<dbReference type="InterPro" id="IPR008936">
    <property type="entry name" value="Rho_GTPase_activation_prot"/>
</dbReference>
<dbReference type="InterPro" id="IPR000300">
    <property type="entry name" value="IPPc"/>
</dbReference>
<accession>A0A8H5LPZ7</accession>
<dbReference type="SMART" id="SM00324">
    <property type="entry name" value="RhoGAP"/>
    <property type="match status" value="1"/>
</dbReference>
<dbReference type="Pfam" id="PF21310">
    <property type="entry name" value="OCRL-like_ASH"/>
    <property type="match status" value="1"/>
</dbReference>
<dbReference type="SUPFAM" id="SSF48350">
    <property type="entry name" value="GTPase activation domain, GAP"/>
    <property type="match status" value="1"/>
</dbReference>
<evidence type="ECO:0000256" key="4">
    <source>
        <dbReference type="ARBA" id="ARBA00023329"/>
    </source>
</evidence>
<evidence type="ECO:0000256" key="5">
    <source>
        <dbReference type="SAM" id="MobiDB-lite"/>
    </source>
</evidence>
<dbReference type="Pfam" id="PF22669">
    <property type="entry name" value="Exo_endo_phos2"/>
    <property type="match status" value="2"/>
</dbReference>